<feature type="transmembrane region" description="Helical" evidence="2">
    <location>
        <begin position="44"/>
        <end position="62"/>
    </location>
</feature>
<feature type="region of interest" description="Disordered" evidence="1">
    <location>
        <begin position="134"/>
        <end position="158"/>
    </location>
</feature>
<proteinExistence type="predicted"/>
<keyword evidence="4" id="KW-1185">Reference proteome</keyword>
<evidence type="ECO:0000313" key="4">
    <source>
        <dbReference type="Proteomes" id="UP001272242"/>
    </source>
</evidence>
<reference evidence="4" key="1">
    <citation type="journal article" date="2023" name="Mar. Drugs">
        <title>Gemmata algarum, a Novel Planctomycete Isolated from an Algal Mat, Displays Antimicrobial Activity.</title>
        <authorList>
            <person name="Kumar G."/>
            <person name="Kallscheuer N."/>
            <person name="Kashif M."/>
            <person name="Ahamad S."/>
            <person name="Jagadeeshwari U."/>
            <person name="Pannikurungottu S."/>
            <person name="Haufschild T."/>
            <person name="Kabuu M."/>
            <person name="Sasikala C."/>
            <person name="Jogler C."/>
            <person name="Ramana C."/>
        </authorList>
    </citation>
    <scope>NUCLEOTIDE SEQUENCE [LARGE SCALE GENOMIC DNA]</scope>
    <source>
        <strain evidence="4">JC673</strain>
    </source>
</reference>
<evidence type="ECO:0000256" key="1">
    <source>
        <dbReference type="SAM" id="MobiDB-lite"/>
    </source>
</evidence>
<keyword evidence="2" id="KW-0812">Transmembrane</keyword>
<evidence type="ECO:0000256" key="2">
    <source>
        <dbReference type="SAM" id="Phobius"/>
    </source>
</evidence>
<name>A0ABU5EYX4_9BACT</name>
<dbReference type="Proteomes" id="UP001272242">
    <property type="component" value="Unassembled WGS sequence"/>
</dbReference>
<organism evidence="3 4">
    <name type="scientific">Gemmata algarum</name>
    <dbReference type="NCBI Taxonomy" id="2975278"/>
    <lineage>
        <taxon>Bacteria</taxon>
        <taxon>Pseudomonadati</taxon>
        <taxon>Planctomycetota</taxon>
        <taxon>Planctomycetia</taxon>
        <taxon>Gemmatales</taxon>
        <taxon>Gemmataceae</taxon>
        <taxon>Gemmata</taxon>
    </lineage>
</organism>
<sequence>MTRTVLALAALLVFGAHGLAGEGFDYAPPVAPPPPDLGGLVTRLLLLTLVLVGLCAGVVWWARRANRPAGGTGDGGGRLKLEGSLPLDRTCAVHLIAVDGQTVALTTDGTGLRSLVVLSDTFETALEDVGRAEAVAEPEPAAPAPKEPEPPKWSADDVSQLLQRIIRRADGPGVHLEPALRHDQP</sequence>
<protein>
    <recommendedName>
        <fullName evidence="5">Flagellar protein</fullName>
    </recommendedName>
</protein>
<dbReference type="EMBL" id="JAXBLV010000178">
    <property type="protein sequence ID" value="MDY3560515.1"/>
    <property type="molecule type" value="Genomic_DNA"/>
</dbReference>
<comment type="caution">
    <text evidence="3">The sequence shown here is derived from an EMBL/GenBank/DDBJ whole genome shotgun (WGS) entry which is preliminary data.</text>
</comment>
<evidence type="ECO:0008006" key="5">
    <source>
        <dbReference type="Google" id="ProtNLM"/>
    </source>
</evidence>
<dbReference type="RefSeq" id="WP_320687064.1">
    <property type="nucleotide sequence ID" value="NZ_JAXBLV010000178.1"/>
</dbReference>
<keyword evidence="2" id="KW-0472">Membrane</keyword>
<keyword evidence="2" id="KW-1133">Transmembrane helix</keyword>
<gene>
    <name evidence="3" type="ORF">R5W23_001750</name>
</gene>
<evidence type="ECO:0000313" key="3">
    <source>
        <dbReference type="EMBL" id="MDY3560515.1"/>
    </source>
</evidence>
<accession>A0ABU5EYX4</accession>